<dbReference type="EMBL" id="JAFIQS010000012">
    <property type="protein sequence ID" value="KAG5164274.1"/>
    <property type="molecule type" value="Genomic_DNA"/>
</dbReference>
<dbReference type="Pfam" id="PF20153">
    <property type="entry name" value="DUF6535"/>
    <property type="match status" value="1"/>
</dbReference>
<keyword evidence="2" id="KW-0472">Membrane</keyword>
<sequence>MSTDDYEQEKPWELKDDFKYSPEKPEGDSWTLLGAPLMEKDEKLCKILRDEVNNLLLFAGLFSAVVTAFVVESYHNLQPDPNDDVILLLSRISESLVGGENTSSTTGNFLPSASFSPSQSAVRVNITWFTSLIFSLISVLVSIVALQWLRSHQTYFGLSPRDTLAVLNMRSEALQKWQVATIIMSLPVLLEVSVLLFFSGMVDFLISLGNTPVVIAVSTTIGLAVLFLLVTTTLPTVQTLKLRFAALHPHGTLGKRPPPSQCPYKSPQSLLFHHICCVIIHCCRYVRSWLELTHKKLCTYSITYDTVFRSTNKRPPHNQALLYHLSTTYSQETWLGIDLAWLGIRDAAEHGASLAEPDIGELDRYSLSERSLPLYDIVQGFQKAAGADYTHIFGSAVYHCFQELSYASVMTFAMKRFGLRIFRTTNTWDVISQHILDRNKYFQSLLYAGRDLSSNRHLRRMISSTDFIDFGTPEFLHVLTSNIQILHHQNLLLHLESLNSNDRYSQITSNHRKEIMIRLDKALYQRDLRLQRQVFSLPPYLKGKIFESNLPVYMPMVSQVLSLLNQYSYALTDYFKYASTASAATVTPRSLHVHADVVEFLENASWEMYRSITTFSLSRMASEDRLKVCKAFNRVIDCLSDLMQVKDLNHDTSETLSDIPISVYLLYSASIYTRRLFALTQSMLTEPGLLLTLPEDTTNKISSLLCTIDLYRSRSSIDLTTNGLAILLERKFRGVDRYGNVPRFTLEWWLFLDSNSENSNRHVGRFKAMWYEEMFHDQLKRLTSAYYTAPLRTLQNSVLVDGRRDFSTQADNFTETGSFTVQILPSV</sequence>
<reference evidence="4" key="1">
    <citation type="submission" date="2021-02" db="EMBL/GenBank/DDBJ databases">
        <title>Psilocybe cubensis genome.</title>
        <authorList>
            <person name="Mckernan K.J."/>
            <person name="Crawford S."/>
            <person name="Trippe A."/>
            <person name="Kane L.T."/>
            <person name="Mclaughlin S."/>
        </authorList>
    </citation>
    <scope>NUCLEOTIDE SEQUENCE [LARGE SCALE GENOMIC DNA]</scope>
    <source>
        <strain evidence="4">MGC-MH-2018</strain>
    </source>
</reference>
<proteinExistence type="predicted"/>
<feature type="region of interest" description="Disordered" evidence="1">
    <location>
        <begin position="1"/>
        <end position="26"/>
    </location>
</feature>
<dbReference type="InterPro" id="IPR045338">
    <property type="entry name" value="DUF6535"/>
</dbReference>
<keyword evidence="2" id="KW-1133">Transmembrane helix</keyword>
<evidence type="ECO:0000256" key="2">
    <source>
        <dbReference type="SAM" id="Phobius"/>
    </source>
</evidence>
<feature type="transmembrane region" description="Helical" evidence="2">
    <location>
        <begin position="213"/>
        <end position="234"/>
    </location>
</feature>
<feature type="compositionally biased region" description="Basic and acidic residues" evidence="1">
    <location>
        <begin position="8"/>
        <end position="26"/>
    </location>
</feature>
<evidence type="ECO:0000313" key="4">
    <source>
        <dbReference type="EMBL" id="KAG5164274.1"/>
    </source>
</evidence>
<keyword evidence="2" id="KW-0812">Transmembrane</keyword>
<evidence type="ECO:0000256" key="1">
    <source>
        <dbReference type="SAM" id="MobiDB-lite"/>
    </source>
</evidence>
<accession>A0A8H7XR27</accession>
<gene>
    <name evidence="4" type="ORF">JR316_010780</name>
</gene>
<protein>
    <recommendedName>
        <fullName evidence="3">DUF6535 domain-containing protein</fullName>
    </recommendedName>
</protein>
<feature type="domain" description="DUF6535" evidence="3">
    <location>
        <begin position="30"/>
        <end position="206"/>
    </location>
</feature>
<dbReference type="AlphaFoldDB" id="A0A8H7XR27"/>
<organism evidence="4">
    <name type="scientific">Psilocybe cubensis</name>
    <name type="common">Psychedelic mushroom</name>
    <name type="synonym">Stropharia cubensis</name>
    <dbReference type="NCBI Taxonomy" id="181762"/>
    <lineage>
        <taxon>Eukaryota</taxon>
        <taxon>Fungi</taxon>
        <taxon>Dikarya</taxon>
        <taxon>Basidiomycota</taxon>
        <taxon>Agaricomycotina</taxon>
        <taxon>Agaricomycetes</taxon>
        <taxon>Agaricomycetidae</taxon>
        <taxon>Agaricales</taxon>
        <taxon>Agaricineae</taxon>
        <taxon>Strophariaceae</taxon>
        <taxon>Psilocybe</taxon>
    </lineage>
</organism>
<feature type="transmembrane region" description="Helical" evidence="2">
    <location>
        <begin position="52"/>
        <end position="71"/>
    </location>
</feature>
<feature type="transmembrane region" description="Helical" evidence="2">
    <location>
        <begin position="179"/>
        <end position="201"/>
    </location>
</feature>
<name>A0A8H7XR27_PSICU</name>
<comment type="caution">
    <text evidence="4">The sequence shown here is derived from an EMBL/GenBank/DDBJ whole genome shotgun (WGS) entry which is preliminary data.</text>
</comment>
<feature type="transmembrane region" description="Helical" evidence="2">
    <location>
        <begin position="126"/>
        <end position="149"/>
    </location>
</feature>
<evidence type="ECO:0000259" key="3">
    <source>
        <dbReference type="Pfam" id="PF20153"/>
    </source>
</evidence>